<feature type="region of interest" description="Disordered" evidence="1">
    <location>
        <begin position="477"/>
        <end position="513"/>
    </location>
</feature>
<feature type="transmembrane region" description="Helical" evidence="2">
    <location>
        <begin position="306"/>
        <end position="328"/>
    </location>
</feature>
<feature type="compositionally biased region" description="Basic residues" evidence="1">
    <location>
        <begin position="1"/>
        <end position="16"/>
    </location>
</feature>
<accession>A0A0K6G745</accession>
<keyword evidence="4" id="KW-1185">Reference proteome</keyword>
<name>A0A0K6G745_9AGAM</name>
<dbReference type="AlphaFoldDB" id="A0A0K6G745"/>
<feature type="transmembrane region" description="Helical" evidence="2">
    <location>
        <begin position="272"/>
        <end position="294"/>
    </location>
</feature>
<reference evidence="3 4" key="1">
    <citation type="submission" date="2015-07" db="EMBL/GenBank/DDBJ databases">
        <authorList>
            <person name="Noorani M."/>
        </authorList>
    </citation>
    <scope>NUCLEOTIDE SEQUENCE [LARGE SCALE GENOMIC DNA]</scope>
    <source>
        <strain evidence="3">BBA 69670</strain>
    </source>
</reference>
<evidence type="ECO:0000313" key="4">
    <source>
        <dbReference type="Proteomes" id="UP000044841"/>
    </source>
</evidence>
<feature type="transmembrane region" description="Helical" evidence="2">
    <location>
        <begin position="379"/>
        <end position="403"/>
    </location>
</feature>
<protein>
    <submittedName>
        <fullName evidence="3">Uncharacterized protein</fullName>
    </submittedName>
</protein>
<keyword evidence="2" id="KW-0472">Membrane</keyword>
<organism evidence="3 4">
    <name type="scientific">Rhizoctonia solani</name>
    <dbReference type="NCBI Taxonomy" id="456999"/>
    <lineage>
        <taxon>Eukaryota</taxon>
        <taxon>Fungi</taxon>
        <taxon>Dikarya</taxon>
        <taxon>Basidiomycota</taxon>
        <taxon>Agaricomycotina</taxon>
        <taxon>Agaricomycetes</taxon>
        <taxon>Cantharellales</taxon>
        <taxon>Ceratobasidiaceae</taxon>
        <taxon>Rhizoctonia</taxon>
    </lineage>
</organism>
<gene>
    <name evidence="3" type="ORF">RSOLAG22IIIB_11114</name>
</gene>
<feature type="transmembrane region" description="Helical" evidence="2">
    <location>
        <begin position="340"/>
        <end position="373"/>
    </location>
</feature>
<dbReference type="EMBL" id="CYGV01001429">
    <property type="protein sequence ID" value="CUA74295.1"/>
    <property type="molecule type" value="Genomic_DNA"/>
</dbReference>
<feature type="compositionally biased region" description="Basic and acidic residues" evidence="1">
    <location>
        <begin position="492"/>
        <end position="512"/>
    </location>
</feature>
<dbReference type="Proteomes" id="UP000044841">
    <property type="component" value="Unassembled WGS sequence"/>
</dbReference>
<evidence type="ECO:0000313" key="3">
    <source>
        <dbReference type="EMBL" id="CUA74295.1"/>
    </source>
</evidence>
<keyword evidence="2" id="KW-1133">Transmembrane helix</keyword>
<feature type="region of interest" description="Disordered" evidence="1">
    <location>
        <begin position="1"/>
        <end position="29"/>
    </location>
</feature>
<evidence type="ECO:0000256" key="1">
    <source>
        <dbReference type="SAM" id="MobiDB-lite"/>
    </source>
</evidence>
<keyword evidence="2" id="KW-0812">Transmembrane</keyword>
<proteinExistence type="predicted"/>
<evidence type="ECO:0000256" key="2">
    <source>
        <dbReference type="SAM" id="Phobius"/>
    </source>
</evidence>
<sequence>MPMFRRSPKSRPRKSRAPPVHASVDNHANWRTEEVEENPNAFYRGGPFSGGGDDAERLRAFQKSISHLDLNLQQFANAIRRLGSSVGLLGATAQIQRCLPRILHLFQVNASKLFDTGVAAYTPDFGVGPPKRNRRSSVLGVPVIKAPSVLEPQMPRINELPGELNKLAEALRTLVKRLYDVPEFVDETVHTTHWPVNKAFRGFADDLSYRADCLGDSEFKNQLGNIAFARHINELTDDLSSQADHMSDALKGFIDAGIPAIRYFQERTADRLQNLSTTATFFSAVSATTIQFSYSSRGVLQDLLNVLWISSLVFSIASAINSQLAYHWREVTYRSPGCYVPWWIYIWITYTPLLFLVVSVFAFLFGLCVFTYSTGQPSVVTVGVTAFTILTSSTLLCVGIWFLSERWTYLRTQGSHWLVDVLDEHVENTHKFGSSLVAGASSFTTRGLNRLRHVGSRVIVGLSYTVRRGNTLARNNHGEAGIEMDEEAQNGEARKETDHTDLPMTRSQEDLKGGAYRRSCISSGGESSCCKEIEHAAKIPGHESMIPHIQTSPIVTEPLSDSRVLDAIGTKKYSKQVGI</sequence>